<keyword evidence="7 8" id="KW-0998">Cell outer membrane</keyword>
<dbReference type="EMBL" id="JBBHJY010000009">
    <property type="protein sequence ID" value="MEJ6011492.1"/>
    <property type="molecule type" value="Genomic_DNA"/>
</dbReference>
<reference evidence="13 14" key="1">
    <citation type="submission" date="2024-03" db="EMBL/GenBank/DDBJ databases">
        <authorList>
            <person name="Jo J.-H."/>
        </authorList>
    </citation>
    <scope>NUCLEOTIDE SEQUENCE [LARGE SCALE GENOMIC DNA]</scope>
    <source>
        <strain evidence="13 14">AS3R-12</strain>
    </source>
</reference>
<accession>A0ABU8SC04</accession>
<evidence type="ECO:0000313" key="13">
    <source>
        <dbReference type="EMBL" id="MEJ6011492.1"/>
    </source>
</evidence>
<dbReference type="InterPro" id="IPR012910">
    <property type="entry name" value="Plug_dom"/>
</dbReference>
<evidence type="ECO:0000259" key="11">
    <source>
        <dbReference type="Pfam" id="PF00593"/>
    </source>
</evidence>
<evidence type="ECO:0000256" key="9">
    <source>
        <dbReference type="RuleBase" id="RU003357"/>
    </source>
</evidence>
<dbReference type="Gene3D" id="2.40.170.20">
    <property type="entry name" value="TonB-dependent receptor, beta-barrel domain"/>
    <property type="match status" value="1"/>
</dbReference>
<evidence type="ECO:0000256" key="10">
    <source>
        <dbReference type="SAM" id="SignalP"/>
    </source>
</evidence>
<keyword evidence="13" id="KW-0675">Receptor</keyword>
<organism evidence="13 14">
    <name type="scientific">Novosphingobium aquae</name>
    <dbReference type="NCBI Taxonomy" id="3133435"/>
    <lineage>
        <taxon>Bacteria</taxon>
        <taxon>Pseudomonadati</taxon>
        <taxon>Pseudomonadota</taxon>
        <taxon>Alphaproteobacteria</taxon>
        <taxon>Sphingomonadales</taxon>
        <taxon>Sphingomonadaceae</taxon>
        <taxon>Novosphingobium</taxon>
    </lineage>
</organism>
<dbReference type="PANTHER" id="PTHR47234">
    <property type="match status" value="1"/>
</dbReference>
<dbReference type="InterPro" id="IPR000531">
    <property type="entry name" value="Beta-barrel_TonB"/>
</dbReference>
<keyword evidence="2 8" id="KW-0813">Transport</keyword>
<keyword evidence="6 8" id="KW-0472">Membrane</keyword>
<dbReference type="SUPFAM" id="SSF56935">
    <property type="entry name" value="Porins"/>
    <property type="match status" value="1"/>
</dbReference>
<evidence type="ECO:0000256" key="8">
    <source>
        <dbReference type="PROSITE-ProRule" id="PRU01360"/>
    </source>
</evidence>
<keyword evidence="10" id="KW-0732">Signal</keyword>
<evidence type="ECO:0000259" key="12">
    <source>
        <dbReference type="Pfam" id="PF07715"/>
    </source>
</evidence>
<dbReference type="InterPro" id="IPR039426">
    <property type="entry name" value="TonB-dep_rcpt-like"/>
</dbReference>
<proteinExistence type="inferred from homology"/>
<comment type="similarity">
    <text evidence="8 9">Belongs to the TonB-dependent receptor family.</text>
</comment>
<feature type="chain" id="PRO_5046591775" evidence="10">
    <location>
        <begin position="29"/>
        <end position="997"/>
    </location>
</feature>
<keyword evidence="5 9" id="KW-0798">TonB box</keyword>
<evidence type="ECO:0000256" key="7">
    <source>
        <dbReference type="ARBA" id="ARBA00023237"/>
    </source>
</evidence>
<keyword evidence="14" id="KW-1185">Reference proteome</keyword>
<evidence type="ECO:0000256" key="2">
    <source>
        <dbReference type="ARBA" id="ARBA00022448"/>
    </source>
</evidence>
<dbReference type="PANTHER" id="PTHR47234:SF2">
    <property type="entry name" value="TONB-DEPENDENT RECEPTOR"/>
    <property type="match status" value="1"/>
</dbReference>
<sequence>MKISARAMRIAFLAGVSTIVALPHAALAQDSAPQAAEDEAAASKEITVVGSRIENAKIAGALPVTLVGEDAIAANGSVSGDDLFRAIPQAGDVQFQESRTTGNLNDARGDNSSINLRSVGTGNTLVLVNGRRMILTPGTQTENFVPVQTANTNSIPVGAVRRMEVLRDGAAAIYGADAVAGVVNVVLDDRYTGIKVDGRYGFADGTSETTFAAKAGMKTDTGHFLIFGSYTHRTPLFASERPFSASENHLPALIGTPWEGDTGFDNRSTSSPWGSFTTVPVTTVRQGTATLTTSGVFHIEPTGNTAAGCSSTVINGNLCIRSGTITGANDRVLRYDENPDRTIKGGLDRINLFATFKQDIGSVELFGEAGYYHAELEGQREQSAPISSAVITVPVTNYWNPFGPTTFGGVANPNRLAGLTGVPTTGLPVRITTYRPVDTGPRVFEVTDDMARGLLGLRGSFGGFKWESAFTYSWARTDDFTKNAISNTKFQQALALSTPDAYNPFNGGNQTNYSLGDGTPNSAATINSFLVGVHRIGKTSLATWDFKVSNSDLFNLPAGPVGFASGVELRRETYQDDRDARLDGTITYTDSVSGIVYGTDVMGASPSPDVKARRTIAAAFIELAVPLISDEMNVPLIQSLDLQLAARDEHYSDFGNVLKPKVAGVWSVMDQLKFRGSWSQSYRAPNLAQFYSAGTQVANTRTDWAQCRINATTCAGVSTLEVRSGNQSLKPEDAETISAGVVIQPLPNLTLTFDYWALNEMGVIGLQGAQNQILFDYLERLSGRTNPNVVRLAPVGTQTVGDLTFVKDDYFNLGPRKLRGFDLAVSYDMGKTPLGRFSFDIVASKLLKWEQTASDLQAKLIAANAAGTLGTGITITQAGDQVKQNGNPQWRLNGSMTWKSGPFSAGAQVNYVGSVFDTGTALVNGQFYEVPSFTTVSAYVQYRAPKDAGVFAGTRFKVGARNLFDTPPPLTSSNYGFNGALADATGRFVYFELSKEF</sequence>
<protein>
    <submittedName>
        <fullName evidence="13">TonB-dependent receptor</fullName>
    </submittedName>
</protein>
<keyword evidence="4 8" id="KW-0812">Transmembrane</keyword>
<dbReference type="Gene3D" id="2.170.130.10">
    <property type="entry name" value="TonB-dependent receptor, plug domain"/>
    <property type="match status" value="1"/>
</dbReference>
<keyword evidence="3 8" id="KW-1134">Transmembrane beta strand</keyword>
<dbReference type="InterPro" id="IPR036942">
    <property type="entry name" value="Beta-barrel_TonB_sf"/>
</dbReference>
<gene>
    <name evidence="13" type="ORF">WG900_16380</name>
</gene>
<dbReference type="Proteomes" id="UP001379235">
    <property type="component" value="Unassembled WGS sequence"/>
</dbReference>
<comment type="caution">
    <text evidence="13">The sequence shown here is derived from an EMBL/GenBank/DDBJ whole genome shotgun (WGS) entry which is preliminary data.</text>
</comment>
<evidence type="ECO:0000256" key="4">
    <source>
        <dbReference type="ARBA" id="ARBA00022692"/>
    </source>
</evidence>
<feature type="signal peptide" evidence="10">
    <location>
        <begin position="1"/>
        <end position="28"/>
    </location>
</feature>
<dbReference type="PROSITE" id="PS52016">
    <property type="entry name" value="TONB_DEPENDENT_REC_3"/>
    <property type="match status" value="1"/>
</dbReference>
<evidence type="ECO:0000256" key="3">
    <source>
        <dbReference type="ARBA" id="ARBA00022452"/>
    </source>
</evidence>
<dbReference type="Pfam" id="PF07715">
    <property type="entry name" value="Plug"/>
    <property type="match status" value="1"/>
</dbReference>
<evidence type="ECO:0000256" key="1">
    <source>
        <dbReference type="ARBA" id="ARBA00004571"/>
    </source>
</evidence>
<comment type="subcellular location">
    <subcellularLocation>
        <location evidence="1 8">Cell outer membrane</location>
        <topology evidence="1 8">Multi-pass membrane protein</topology>
    </subcellularLocation>
</comment>
<feature type="domain" description="TonB-dependent receptor plug" evidence="12">
    <location>
        <begin position="63"/>
        <end position="182"/>
    </location>
</feature>
<evidence type="ECO:0000256" key="5">
    <source>
        <dbReference type="ARBA" id="ARBA00023077"/>
    </source>
</evidence>
<dbReference type="InterPro" id="IPR037066">
    <property type="entry name" value="Plug_dom_sf"/>
</dbReference>
<name>A0ABU8SC04_9SPHN</name>
<evidence type="ECO:0000313" key="14">
    <source>
        <dbReference type="Proteomes" id="UP001379235"/>
    </source>
</evidence>
<dbReference type="RefSeq" id="WP_339968801.1">
    <property type="nucleotide sequence ID" value="NZ_JBBHJY010000009.1"/>
</dbReference>
<feature type="domain" description="TonB-dependent receptor-like beta-barrel" evidence="11">
    <location>
        <begin position="447"/>
        <end position="963"/>
    </location>
</feature>
<dbReference type="Pfam" id="PF00593">
    <property type="entry name" value="TonB_dep_Rec_b-barrel"/>
    <property type="match status" value="1"/>
</dbReference>
<evidence type="ECO:0000256" key="6">
    <source>
        <dbReference type="ARBA" id="ARBA00023136"/>
    </source>
</evidence>